<keyword evidence="4 10" id="KW-0812">Transmembrane</keyword>
<dbReference type="GO" id="GO:0005886">
    <property type="term" value="C:plasma membrane"/>
    <property type="evidence" value="ECO:0007669"/>
    <property type="project" value="TreeGrafter"/>
</dbReference>
<dbReference type="PANTHER" id="PTHR21290:SF25">
    <property type="entry name" value="SPHINGOMYELIN SYNTHASE-RELATED PROTEIN 1"/>
    <property type="match status" value="1"/>
</dbReference>
<feature type="transmembrane region" description="Helical" evidence="10">
    <location>
        <begin position="227"/>
        <end position="247"/>
    </location>
</feature>
<dbReference type="Pfam" id="PF14360">
    <property type="entry name" value="PAP2_C"/>
    <property type="match status" value="1"/>
</dbReference>
<dbReference type="GO" id="GO:0046513">
    <property type="term" value="P:ceramide biosynthetic process"/>
    <property type="evidence" value="ECO:0007669"/>
    <property type="project" value="TreeGrafter"/>
</dbReference>
<comment type="similarity">
    <text evidence="2">Belongs to the sphingomyelin synthase family.</text>
</comment>
<reference evidence="12" key="1">
    <citation type="submission" date="2021-01" db="EMBL/GenBank/DDBJ databases">
        <authorList>
            <person name="Corre E."/>
            <person name="Pelletier E."/>
            <person name="Niang G."/>
            <person name="Scheremetjew M."/>
            <person name="Finn R."/>
            <person name="Kale V."/>
            <person name="Holt S."/>
            <person name="Cochrane G."/>
            <person name="Meng A."/>
            <person name="Brown T."/>
            <person name="Cohen L."/>
        </authorList>
    </citation>
    <scope>NUCLEOTIDE SEQUENCE</scope>
    <source>
        <strain evidence="12">Pop2</strain>
    </source>
</reference>
<feature type="transmembrane region" description="Helical" evidence="10">
    <location>
        <begin position="167"/>
        <end position="191"/>
    </location>
</feature>
<sequence length="433" mass="48811">MARTKENKGEVEQLIPIFSLSSCNNNGNNYCRSKLSYGTSSTLVTSSSGDCEESVTSSTSTTSSSFEKENEGLNQQQLQQQQSQQTLPPTLVTQRKATDCSVSTMYNENSSSLSPSSSEASNLMILGGDFCQCEQEQHSGKKESFGSFKNDTSSVMSNNVLYNNRKLFLSVILWFTTYELMGVVGGTIAFLHFPRTPDEQPIALPDYGYDIIPYFCPYIPYIPHGNLQSFILMIFYVILLIGVFSTMKKAADEGRLILQQLLHLNVLVFITRTTTVCVTGLPQPNPRCVDVQHDEVNYAQALDFVMLRSFLPHACGDLVYSGHVGCTLVCFVIMWRHNYLVETWKKVAIISLTITGILSTLSCRSHYTVDVILAFYFIRFLSEFYFLRSEHVVDGGYVGQFIRWLERPDYSIDDDKSINGYDQEKEENVMTTK</sequence>
<dbReference type="GO" id="GO:0047493">
    <property type="term" value="F:ceramide cholinephosphotransferase activity"/>
    <property type="evidence" value="ECO:0007669"/>
    <property type="project" value="TreeGrafter"/>
</dbReference>
<protein>
    <recommendedName>
        <fullName evidence="11">Sphingomyelin synthase-like domain-containing protein</fullName>
    </recommendedName>
</protein>
<evidence type="ECO:0000256" key="10">
    <source>
        <dbReference type="SAM" id="Phobius"/>
    </source>
</evidence>
<dbReference type="EMBL" id="HBGN01008337">
    <property type="protein sequence ID" value="CAD9319274.1"/>
    <property type="molecule type" value="Transcribed_RNA"/>
</dbReference>
<dbReference type="AlphaFoldDB" id="A0A6U3PXQ3"/>
<dbReference type="InterPro" id="IPR025749">
    <property type="entry name" value="Sphingomyelin_synth-like_dom"/>
</dbReference>
<name>A0A6U3PXQ3_9STRA</name>
<evidence type="ECO:0000256" key="6">
    <source>
        <dbReference type="ARBA" id="ARBA00022989"/>
    </source>
</evidence>
<dbReference type="PROSITE" id="PS51257">
    <property type="entry name" value="PROKAR_LIPOPROTEIN"/>
    <property type="match status" value="1"/>
</dbReference>
<accession>A0A6U3PXQ3</accession>
<organism evidence="12">
    <name type="scientific">Ditylum brightwellii</name>
    <dbReference type="NCBI Taxonomy" id="49249"/>
    <lineage>
        <taxon>Eukaryota</taxon>
        <taxon>Sar</taxon>
        <taxon>Stramenopiles</taxon>
        <taxon>Ochrophyta</taxon>
        <taxon>Bacillariophyta</taxon>
        <taxon>Mediophyceae</taxon>
        <taxon>Lithodesmiophycidae</taxon>
        <taxon>Lithodesmiales</taxon>
        <taxon>Lithodesmiaceae</taxon>
        <taxon>Ditylum</taxon>
    </lineage>
</organism>
<keyword evidence="6 10" id="KW-1133">Transmembrane helix</keyword>
<evidence type="ECO:0000256" key="8">
    <source>
        <dbReference type="ARBA" id="ARBA00023136"/>
    </source>
</evidence>
<evidence type="ECO:0000256" key="4">
    <source>
        <dbReference type="ARBA" id="ARBA00022692"/>
    </source>
</evidence>
<evidence type="ECO:0000256" key="7">
    <source>
        <dbReference type="ARBA" id="ARBA00023098"/>
    </source>
</evidence>
<evidence type="ECO:0000313" key="12">
    <source>
        <dbReference type="EMBL" id="CAD9319274.1"/>
    </source>
</evidence>
<feature type="region of interest" description="Disordered" evidence="9">
    <location>
        <begin position="45"/>
        <end position="92"/>
    </location>
</feature>
<evidence type="ECO:0000256" key="2">
    <source>
        <dbReference type="ARBA" id="ARBA00005441"/>
    </source>
</evidence>
<dbReference type="InterPro" id="IPR045221">
    <property type="entry name" value="Sphingomyelin_synth-like"/>
</dbReference>
<feature type="compositionally biased region" description="Low complexity" evidence="9">
    <location>
        <begin position="45"/>
        <end position="65"/>
    </location>
</feature>
<proteinExistence type="inferred from homology"/>
<feature type="compositionally biased region" description="Low complexity" evidence="9">
    <location>
        <begin position="75"/>
        <end position="92"/>
    </location>
</feature>
<dbReference type="GO" id="GO:0005789">
    <property type="term" value="C:endoplasmic reticulum membrane"/>
    <property type="evidence" value="ECO:0007669"/>
    <property type="project" value="TreeGrafter"/>
</dbReference>
<keyword evidence="8 10" id="KW-0472">Membrane</keyword>
<keyword evidence="3" id="KW-0808">Transferase</keyword>
<keyword evidence="5" id="KW-0746">Sphingolipid metabolism</keyword>
<gene>
    <name evidence="12" type="ORF">DBRI1063_LOCUS5325</name>
</gene>
<evidence type="ECO:0000256" key="1">
    <source>
        <dbReference type="ARBA" id="ARBA00004141"/>
    </source>
</evidence>
<dbReference type="GO" id="GO:0033188">
    <property type="term" value="F:sphingomyelin synthase activity"/>
    <property type="evidence" value="ECO:0007669"/>
    <property type="project" value="TreeGrafter"/>
</dbReference>
<evidence type="ECO:0000256" key="9">
    <source>
        <dbReference type="SAM" id="MobiDB-lite"/>
    </source>
</evidence>
<keyword evidence="7" id="KW-0443">Lipid metabolism</keyword>
<dbReference type="GO" id="GO:0000139">
    <property type="term" value="C:Golgi membrane"/>
    <property type="evidence" value="ECO:0007669"/>
    <property type="project" value="TreeGrafter"/>
</dbReference>
<dbReference type="PANTHER" id="PTHR21290">
    <property type="entry name" value="SPHINGOMYELIN SYNTHETASE"/>
    <property type="match status" value="1"/>
</dbReference>
<comment type="subcellular location">
    <subcellularLocation>
        <location evidence="1">Membrane</location>
        <topology evidence="1">Multi-pass membrane protein</topology>
    </subcellularLocation>
</comment>
<evidence type="ECO:0000256" key="3">
    <source>
        <dbReference type="ARBA" id="ARBA00022679"/>
    </source>
</evidence>
<evidence type="ECO:0000259" key="11">
    <source>
        <dbReference type="Pfam" id="PF14360"/>
    </source>
</evidence>
<evidence type="ECO:0000256" key="5">
    <source>
        <dbReference type="ARBA" id="ARBA00022919"/>
    </source>
</evidence>
<feature type="domain" description="Sphingomyelin synthase-like" evidence="11">
    <location>
        <begin position="315"/>
        <end position="382"/>
    </location>
</feature>